<feature type="region of interest" description="Disordered" evidence="16">
    <location>
        <begin position="2682"/>
        <end position="2702"/>
    </location>
</feature>
<keyword evidence="9" id="KW-0347">Helicase</keyword>
<feature type="domain" description="PAZ" evidence="19">
    <location>
        <begin position="1387"/>
        <end position="1497"/>
    </location>
</feature>
<evidence type="ECO:0000256" key="8">
    <source>
        <dbReference type="ARBA" id="ARBA00022801"/>
    </source>
</evidence>
<dbReference type="Pfam" id="PF00636">
    <property type="entry name" value="Ribonuclease_3"/>
    <property type="match status" value="2"/>
</dbReference>
<feature type="compositionally biased region" description="Basic and acidic residues" evidence="16">
    <location>
        <begin position="1789"/>
        <end position="1806"/>
    </location>
</feature>
<keyword evidence="12 15" id="KW-0694">RNA-binding</keyword>
<dbReference type="Proteomes" id="UP000050795">
    <property type="component" value="Unassembled WGS sequence"/>
</dbReference>
<dbReference type="InterPro" id="IPR003100">
    <property type="entry name" value="PAZ_dom"/>
</dbReference>
<dbReference type="PROSITE" id="PS50821">
    <property type="entry name" value="PAZ"/>
    <property type="match status" value="1"/>
</dbReference>
<dbReference type="GO" id="GO:0004386">
    <property type="term" value="F:helicase activity"/>
    <property type="evidence" value="ECO:0007669"/>
    <property type="project" value="UniProtKB-KW"/>
</dbReference>
<evidence type="ECO:0000256" key="9">
    <source>
        <dbReference type="ARBA" id="ARBA00022806"/>
    </source>
</evidence>
<dbReference type="GO" id="GO:0070578">
    <property type="term" value="C:RISC-loading complex"/>
    <property type="evidence" value="ECO:0007669"/>
    <property type="project" value="TreeGrafter"/>
</dbReference>
<keyword evidence="11" id="KW-0460">Magnesium</keyword>
<dbReference type="Gene3D" id="1.10.1520.10">
    <property type="entry name" value="Ribonuclease III domain"/>
    <property type="match status" value="3"/>
</dbReference>
<dbReference type="GO" id="GO:0030422">
    <property type="term" value="P:siRNA processing"/>
    <property type="evidence" value="ECO:0007669"/>
    <property type="project" value="InterPro"/>
</dbReference>
<dbReference type="GO" id="GO:0031054">
    <property type="term" value="P:pre-miRNA processing"/>
    <property type="evidence" value="ECO:0007669"/>
    <property type="project" value="InterPro"/>
</dbReference>
<dbReference type="GO" id="GO:0004525">
    <property type="term" value="F:ribonuclease III activity"/>
    <property type="evidence" value="ECO:0007669"/>
    <property type="project" value="InterPro"/>
</dbReference>
<proteinExistence type="predicted"/>
<dbReference type="GO" id="GO:0005634">
    <property type="term" value="C:nucleus"/>
    <property type="evidence" value="ECO:0007669"/>
    <property type="project" value="TreeGrafter"/>
</dbReference>
<keyword evidence="4" id="KW-0479">Metal-binding</keyword>
<dbReference type="GO" id="GO:0003723">
    <property type="term" value="F:RNA binding"/>
    <property type="evidence" value="ECO:0007669"/>
    <property type="project" value="UniProtKB-UniRule"/>
</dbReference>
<keyword evidence="3" id="KW-0540">Nuclease</keyword>
<evidence type="ECO:0000313" key="22">
    <source>
        <dbReference type="WBParaSite" id="TREG1_119460.1"/>
    </source>
</evidence>
<feature type="region of interest" description="Disordered" evidence="16">
    <location>
        <begin position="2516"/>
        <end position="2560"/>
    </location>
</feature>
<keyword evidence="13" id="KW-0943">RNA-mediated gene silencing</keyword>
<feature type="region of interest" description="Disordered" evidence="16">
    <location>
        <begin position="1510"/>
        <end position="1532"/>
    </location>
</feature>
<dbReference type="Gene3D" id="2.170.260.10">
    <property type="entry name" value="paz domain"/>
    <property type="match status" value="1"/>
</dbReference>
<evidence type="ECO:0000256" key="15">
    <source>
        <dbReference type="PROSITE-ProRule" id="PRU00657"/>
    </source>
</evidence>
<feature type="compositionally biased region" description="Low complexity" evidence="16">
    <location>
        <begin position="2528"/>
        <end position="2555"/>
    </location>
</feature>
<feature type="compositionally biased region" description="Acidic residues" evidence="16">
    <location>
        <begin position="2451"/>
        <end position="2484"/>
    </location>
</feature>
<dbReference type="InterPro" id="IPR048512">
    <property type="entry name" value="Dicer_platform"/>
</dbReference>
<feature type="domain" description="Dicer dsRNA-binding fold" evidence="20">
    <location>
        <begin position="939"/>
        <end position="1058"/>
    </location>
</feature>
<dbReference type="GO" id="GO:0046872">
    <property type="term" value="F:metal ion binding"/>
    <property type="evidence" value="ECO:0007669"/>
    <property type="project" value="UniProtKB-KW"/>
</dbReference>
<name>A0AA85J062_TRIRE</name>
<feature type="region of interest" description="Disordered" evidence="16">
    <location>
        <begin position="1679"/>
        <end position="1849"/>
    </location>
</feature>
<dbReference type="SUPFAM" id="SSF54768">
    <property type="entry name" value="dsRNA-binding domain-like"/>
    <property type="match status" value="1"/>
</dbReference>
<evidence type="ECO:0000256" key="4">
    <source>
        <dbReference type="ARBA" id="ARBA00022723"/>
    </source>
</evidence>
<feature type="compositionally biased region" description="Acidic residues" evidence="16">
    <location>
        <begin position="1816"/>
        <end position="1831"/>
    </location>
</feature>
<dbReference type="CDD" id="cd10843">
    <property type="entry name" value="DSRM_DICER"/>
    <property type="match status" value="1"/>
</dbReference>
<feature type="domain" description="RNase III" evidence="18">
    <location>
        <begin position="1983"/>
        <end position="2193"/>
    </location>
</feature>
<evidence type="ECO:0000256" key="10">
    <source>
        <dbReference type="ARBA" id="ARBA00022840"/>
    </source>
</evidence>
<feature type="compositionally biased region" description="Polar residues" evidence="16">
    <location>
        <begin position="2516"/>
        <end position="2527"/>
    </location>
</feature>
<dbReference type="SMART" id="SM00535">
    <property type="entry name" value="RIBOc"/>
    <property type="match status" value="2"/>
</dbReference>
<dbReference type="InterPro" id="IPR044441">
    <property type="entry name" value="DICER_DSRM"/>
</dbReference>
<dbReference type="InterPro" id="IPR027417">
    <property type="entry name" value="P-loop_NTPase"/>
</dbReference>
<feature type="domain" description="RNase III" evidence="18">
    <location>
        <begin position="2250"/>
        <end position="2413"/>
    </location>
</feature>
<feature type="compositionally biased region" description="Low complexity" evidence="16">
    <location>
        <begin position="1074"/>
        <end position="1084"/>
    </location>
</feature>
<dbReference type="GO" id="GO:0005524">
    <property type="term" value="F:ATP binding"/>
    <property type="evidence" value="ECO:0007669"/>
    <property type="project" value="UniProtKB-KW"/>
</dbReference>
<evidence type="ECO:0000256" key="13">
    <source>
        <dbReference type="ARBA" id="ARBA00023158"/>
    </source>
</evidence>
<dbReference type="PROSITE" id="PS50142">
    <property type="entry name" value="RNASE_3_2"/>
    <property type="match status" value="3"/>
</dbReference>
<comment type="cofactor">
    <cofactor evidence="2">
        <name>Mg(2+)</name>
        <dbReference type="ChEBI" id="CHEBI:18420"/>
    </cofactor>
</comment>
<evidence type="ECO:0000256" key="7">
    <source>
        <dbReference type="ARBA" id="ARBA00022759"/>
    </source>
</evidence>
<feature type="region of interest" description="Disordered" evidence="16">
    <location>
        <begin position="501"/>
        <end position="611"/>
    </location>
</feature>
<feature type="region of interest" description="Disordered" evidence="16">
    <location>
        <begin position="653"/>
        <end position="676"/>
    </location>
</feature>
<evidence type="ECO:0000256" key="14">
    <source>
        <dbReference type="ARBA" id="ARBA00023211"/>
    </source>
</evidence>
<keyword evidence="8" id="KW-0378">Hydrolase</keyword>
<dbReference type="InterPro" id="IPR005034">
    <property type="entry name" value="Dicer_dimerisation"/>
</dbReference>
<accession>A0AA85J062</accession>
<dbReference type="GO" id="GO:0006309">
    <property type="term" value="P:apoptotic DNA fragmentation"/>
    <property type="evidence" value="ECO:0007669"/>
    <property type="project" value="TreeGrafter"/>
</dbReference>
<feature type="compositionally biased region" description="Acidic residues" evidence="16">
    <location>
        <begin position="1955"/>
        <end position="1964"/>
    </location>
</feature>
<reference evidence="22" key="2">
    <citation type="submission" date="2023-11" db="UniProtKB">
        <authorList>
            <consortium name="WormBaseParasite"/>
        </authorList>
    </citation>
    <scope>IDENTIFICATION</scope>
</reference>
<dbReference type="InterPro" id="IPR036085">
    <property type="entry name" value="PAZ_dom_sf"/>
</dbReference>
<feature type="compositionally biased region" description="Low complexity" evidence="16">
    <location>
        <begin position="1747"/>
        <end position="1766"/>
    </location>
</feature>
<feature type="compositionally biased region" description="Polar residues" evidence="16">
    <location>
        <begin position="2410"/>
        <end position="2428"/>
    </location>
</feature>
<feature type="region of interest" description="Disordered" evidence="16">
    <location>
        <begin position="388"/>
        <end position="414"/>
    </location>
</feature>
<dbReference type="PANTHER" id="PTHR14950">
    <property type="entry name" value="DICER-RELATED"/>
    <property type="match status" value="1"/>
</dbReference>
<dbReference type="PANTHER" id="PTHR14950:SF37">
    <property type="entry name" value="ENDORIBONUCLEASE DICER"/>
    <property type="match status" value="1"/>
</dbReference>
<feature type="compositionally biased region" description="Polar residues" evidence="16">
    <location>
        <begin position="1779"/>
        <end position="1788"/>
    </location>
</feature>
<evidence type="ECO:0000256" key="3">
    <source>
        <dbReference type="ARBA" id="ARBA00022722"/>
    </source>
</evidence>
<dbReference type="InterPro" id="IPR014720">
    <property type="entry name" value="dsRBD_dom"/>
</dbReference>
<evidence type="ECO:0000256" key="16">
    <source>
        <dbReference type="SAM" id="MobiDB-lite"/>
    </source>
</evidence>
<keyword evidence="21" id="KW-1185">Reference proteome</keyword>
<dbReference type="Gene3D" id="3.30.160.380">
    <property type="entry name" value="Dicer dimerisation domain"/>
    <property type="match status" value="1"/>
</dbReference>
<feature type="region of interest" description="Disordered" evidence="16">
    <location>
        <begin position="2410"/>
        <end position="2496"/>
    </location>
</feature>
<evidence type="ECO:0000256" key="11">
    <source>
        <dbReference type="ARBA" id="ARBA00022842"/>
    </source>
</evidence>
<dbReference type="PROSITE" id="PS51327">
    <property type="entry name" value="DICER_DSRBF"/>
    <property type="match status" value="1"/>
</dbReference>
<organism evidence="21 22">
    <name type="scientific">Trichobilharzia regenti</name>
    <name type="common">Nasal bird schistosome</name>
    <dbReference type="NCBI Taxonomy" id="157069"/>
    <lineage>
        <taxon>Eukaryota</taxon>
        <taxon>Metazoa</taxon>
        <taxon>Spiralia</taxon>
        <taxon>Lophotrochozoa</taxon>
        <taxon>Platyhelminthes</taxon>
        <taxon>Trematoda</taxon>
        <taxon>Digenea</taxon>
        <taxon>Strigeidida</taxon>
        <taxon>Schistosomatoidea</taxon>
        <taxon>Schistosomatidae</taxon>
        <taxon>Trichobilharzia</taxon>
    </lineage>
</organism>
<dbReference type="SMART" id="SM00949">
    <property type="entry name" value="PAZ"/>
    <property type="match status" value="1"/>
</dbReference>
<comment type="cofactor">
    <cofactor evidence="1">
        <name>Mn(2+)</name>
        <dbReference type="ChEBI" id="CHEBI:29035"/>
    </cofactor>
</comment>
<evidence type="ECO:0000256" key="1">
    <source>
        <dbReference type="ARBA" id="ARBA00001936"/>
    </source>
</evidence>
<dbReference type="Pfam" id="PF02170">
    <property type="entry name" value="PAZ"/>
    <property type="match status" value="1"/>
</dbReference>
<dbReference type="InterPro" id="IPR036389">
    <property type="entry name" value="RNase_III_sf"/>
</dbReference>
<feature type="region of interest" description="Disordered" evidence="16">
    <location>
        <begin position="1951"/>
        <end position="1983"/>
    </location>
</feature>
<keyword evidence="10" id="KW-0067">ATP-binding</keyword>
<feature type="compositionally biased region" description="Low complexity" evidence="16">
    <location>
        <begin position="524"/>
        <end position="561"/>
    </location>
</feature>
<feature type="region of interest" description="Disordered" evidence="16">
    <location>
        <begin position="1057"/>
        <end position="1090"/>
    </location>
</feature>
<dbReference type="InterPro" id="IPR000999">
    <property type="entry name" value="RNase_III_dom"/>
</dbReference>
<dbReference type="InterPro" id="IPR038248">
    <property type="entry name" value="Dicer_dimer_sf"/>
</dbReference>
<keyword evidence="7" id="KW-0255">Endonuclease</keyword>
<evidence type="ECO:0000259" key="18">
    <source>
        <dbReference type="PROSITE" id="PS50142"/>
    </source>
</evidence>
<feature type="compositionally biased region" description="Basic residues" evidence="16">
    <location>
        <begin position="600"/>
        <end position="609"/>
    </location>
</feature>
<feature type="domain" description="RNase III" evidence="18">
    <location>
        <begin position="2567"/>
        <end position="2586"/>
    </location>
</feature>
<feature type="compositionally biased region" description="Basic and acidic residues" evidence="16">
    <location>
        <begin position="653"/>
        <end position="669"/>
    </location>
</feature>
<evidence type="ECO:0000256" key="12">
    <source>
        <dbReference type="ARBA" id="ARBA00022884"/>
    </source>
</evidence>
<feature type="compositionally biased region" description="Basic residues" evidence="16">
    <location>
        <begin position="2429"/>
        <end position="2445"/>
    </location>
</feature>
<dbReference type="GO" id="GO:0005737">
    <property type="term" value="C:cytoplasm"/>
    <property type="evidence" value="ECO:0007669"/>
    <property type="project" value="TreeGrafter"/>
</dbReference>
<dbReference type="Pfam" id="PF20932">
    <property type="entry name" value="Dicer_dsRBD"/>
    <property type="match status" value="1"/>
</dbReference>
<feature type="compositionally biased region" description="Basic residues" evidence="16">
    <location>
        <begin position="1731"/>
        <end position="1746"/>
    </location>
</feature>
<dbReference type="Gene3D" id="3.30.160.20">
    <property type="match status" value="1"/>
</dbReference>
<evidence type="ECO:0000259" key="17">
    <source>
        <dbReference type="PROSITE" id="PS50137"/>
    </source>
</evidence>
<keyword evidence="5" id="KW-0677">Repeat</keyword>
<dbReference type="SUPFAM" id="SSF69065">
    <property type="entry name" value="RNase III domain-like"/>
    <property type="match status" value="2"/>
</dbReference>
<evidence type="ECO:0000313" key="21">
    <source>
        <dbReference type="Proteomes" id="UP000050795"/>
    </source>
</evidence>
<dbReference type="Pfam" id="PF03368">
    <property type="entry name" value="Dicer_dimer"/>
    <property type="match status" value="1"/>
</dbReference>
<dbReference type="Gene3D" id="3.40.50.300">
    <property type="entry name" value="P-loop containing nucleotide triphosphate hydrolases"/>
    <property type="match status" value="2"/>
</dbReference>
<dbReference type="PROSITE" id="PS50137">
    <property type="entry name" value="DS_RBD"/>
    <property type="match status" value="1"/>
</dbReference>
<dbReference type="WBParaSite" id="TREG1_119460.1">
    <property type="protein sequence ID" value="TREG1_119460.1"/>
    <property type="gene ID" value="TREG1_119460"/>
</dbReference>
<evidence type="ECO:0000256" key="5">
    <source>
        <dbReference type="ARBA" id="ARBA00022737"/>
    </source>
</evidence>
<sequence>MVFRRDIKYQIAKKILENVPNDHFLPSPYQLDLLDAAYERNTIICSSNELNKMFFVVNLIREMRFDNPGKQVIYFTDDVKMSSIENFVTHHTGLSCAYFKSDEQHIGKCFSDWLSVLQKYDVILLSPWLIPIIITLSSINFLVKFIHQCAYLLVADECHMVLDSNHPLSLLFGPNGPMIRMEVAEKEDTTYEQTIQEYEMSTMEKVRILCFTSALLPREITDPQKARLRLETLERRTNCRLETASELLTMLSLGARPQEHVIFCPKSSPHSPIPFHQFMLKIFREIKEFINDIELTMSSMKITSTSTTTTSTSIDSSTRMVTNAGGFRVCVLDYCKRAINQCEEIFNELGLWCAAQIVRVFAKHLIALDRQRTELIKQYGTTVSTGVDNAAEQKDCPPPVNSSSTDKTDDGKSRTEYPITITKINDIENRISYLLRHTVTQMCFLSRLFQMEFDSILTLTEFQSMVSPKVLRLIEQLKLYKPNMNFRIEVAELPNAKNSSISIKSTNENRRKGGAGRGGRGRRSCSQASRQSRSSMSSSMGILSCDVDSLSDSMSDTMSSLSDDDEDGGGGDSDNRSLRSLGSKKSRYSTHSMKDLNSSSKRHKRKKKFNSSANIPNFKDLHFVPASTLNSGGMKPDIDPSTLIYRAVLDTDHDHDNKNNQSKSSEKVSPKNGSTGNNISSNRLCGLIIAPCQFSAYALSRLIDELCIWDVDLYFIKIAHLFCRQTLLKGDDDDDEDNKSSSTAFINKAKQQHTSNFNSYKSLVKFGNEPVNNDSSSTNPRNPFSVNQEETITNFRRGAINLLVATQAAISAVTTSGSELPRCNLVIALRLPNSLAEYLSSKARSRLVDYGAKVIYLIDKKENQNGDGDDDDNVSDCNAQTNDQFLGKFQQLEQLLIQRCRGYSFFCDEHDVDASVADKILPPIFPRGPNGPKFYLSKAINVINQYCARLPSDHITSLTPKWYWKVFPQPKGFKPSSTGPGSTCGSNKDLQPNGTYNLYQCVLRLPINSSIKETIVSEPMACKKLAKFSAALNAINLLYMAGEMDTKVEFITTITTTTNNNNSRRNSHHMRSLNNTSSQSNQNSMKSVQLSISTSSGINDSLLTGGVDGDSEDYGDVGSSYYDSSADEDILNSSSIQNSVKRRQYYYRKFPYQMSNCLPQPGEPSPNYLYYIDVRLVNPFPGQQNNSQCTRQYHRPEQEPVGFGILTTKPIHHIPIFPIFSRSGEERIRFIELWSPKSQYQLDDAYLPIQSPSLTEEQIDQLIKFHRVLFQEVLRFEKDSVLEFNFEKAYSQILVVPTRRDTCSIDWDFVNLVLTSFCEKSIGRLLPRRLTEVSPEKWKEQIDQIKLQAGVSNSCGKSSFGVTGAAAAHHHHHPNRIRPGSITSSLTMNRFQRSSLVDHRLNNKSGTFEFREEDFINAVVTPGYRNLDQPQYYYVEAIKYDMSPLSPFPSTNYRNFAAYYINKYNAIITTNNQPLLDVDLTVIRLNLIIPRYMNIHGQNLMTSSNHNNNNCNTTTTNGDNNTNTNNSSSMLSTMTSSRKHQHQQYDHRDHLTHKQLLIPELCFRHTFPASVWRKAVCIPSILYRLEHLLLAEELRHRIAYEINLGCAQLPEYEVLSKEDFVNCYSAISSIPMIGGEKDAADGVGSAVRNTADSTTLFEPLNFLLPVVDQIIVNNQSIQDRNYDTDDDNDDDNNNNNSNNHYKNARKSSTDNDSTRAAGSGIGRSGSGAGCRRGRRKQNYRNLKRKNQTAATSNNNNNNTNKSNNTTPIVKENESDVQKLSETVNTIELSDSKKNKNKSKGHEDRQNDVNVSSDDGIGNEDDDGDSDGDGDDGDYRVQQDGAGTVDDSSLEKPTVLKLHATSASVFTKGHLNHTSNVPLCGQFGSLNPNLESLLQETKVIELNSSDMNQLNNDDDDDEDGLKVVENYVNMDKEYLGSDSDTESVDSFEGNVRFFPPEDDDDDYPNVDDAGHIRNNQSDDNNDRATNLGEALKRAYRPGPATVLQALTMSCSNDFINLERMETIGDSFLKFVVTVHLYLRYPAAHEGKLSHLRSRIVCNTNLHRLGKAKDLQSRMVGGKFEPHENWVPPGYYVRRDKRLDSEVARKPPPNRDLVIWSTDTLMDDEVLRDIKVIDENKIQPIENFTISEWDPNDPKVIRAQHINNHCLIAIQQAIPDKSIADCVEALIGCYLTTRGERSALRLMQWFGINCVHTESGHGRLTSGAPWISPKSNYLDTDENRAYLAEARLVWRFDELEATLNYTFRDPSLLIQAFTHPSYHQLRVLPDSNERIKFPTDLDCYQRLEFLGDAVLDYVITRFLYEDSKQHSPGILTDLRSALVNNNIFAALAVRIGLHRYFRASSPQLLHTIDVFVRYQKDVAKDDLDFITNEEIEIRQPELVDTFIEETMNHLTSDSTNVNTSNLPKVNTVKVNKQKSKSKTSRRRRRPHQNKDNGDDDNDDDDGDRDEDDVEDDDEEEEEDDDDEEDEQHAPLLNKATECESRWQAQDTKELTGLFVQDSTDNKQQPSKCQQNQLKSSDQNNNLNNTNNNNNNKNKNSLTPNRLSDDVEIPKALGDIFESLAGAIFLDSNFSLDTVWQVFYPIMKERIERYTACIPKSPVRQLLELEPEGTKFERPRRMVDGRISVCAHVLGKGRFYGVGRNYRLAKSLAAKRALRVLRQLNQTQTSTATVGSAGAGEENPGKNKQ</sequence>
<keyword evidence="6" id="KW-0547">Nucleotide-binding</keyword>
<evidence type="ECO:0000256" key="2">
    <source>
        <dbReference type="ARBA" id="ARBA00001946"/>
    </source>
</evidence>
<reference evidence="21" key="1">
    <citation type="submission" date="2022-06" db="EMBL/GenBank/DDBJ databases">
        <authorList>
            <person name="Berger JAMES D."/>
            <person name="Berger JAMES D."/>
        </authorList>
    </citation>
    <scope>NUCLEOTIDE SEQUENCE [LARGE SCALE GENOMIC DNA]</scope>
</reference>
<dbReference type="GO" id="GO:0004530">
    <property type="term" value="F:deoxyribonuclease I activity"/>
    <property type="evidence" value="ECO:0007669"/>
    <property type="project" value="TreeGrafter"/>
</dbReference>
<feature type="compositionally biased region" description="Gly residues" evidence="16">
    <location>
        <begin position="1719"/>
        <end position="1730"/>
    </location>
</feature>
<evidence type="ECO:0000259" key="19">
    <source>
        <dbReference type="PROSITE" id="PS50821"/>
    </source>
</evidence>
<dbReference type="PROSITE" id="PS00517">
    <property type="entry name" value="RNASE_3_1"/>
    <property type="match status" value="1"/>
</dbReference>
<keyword evidence="14" id="KW-0464">Manganese</keyword>
<evidence type="ECO:0000256" key="6">
    <source>
        <dbReference type="ARBA" id="ARBA00022741"/>
    </source>
</evidence>
<feature type="domain" description="DRBM" evidence="17">
    <location>
        <begin position="2654"/>
        <end position="2676"/>
    </location>
</feature>
<evidence type="ECO:0000259" key="20">
    <source>
        <dbReference type="PROSITE" id="PS51327"/>
    </source>
</evidence>
<protein>
    <submittedName>
        <fullName evidence="22">Uncharacterized protein</fullName>
    </submittedName>
</protein>
<dbReference type="Pfam" id="PF20931">
    <property type="entry name" value="Dicer_platform"/>
    <property type="match status" value="1"/>
</dbReference>
<dbReference type="CDD" id="cd00593">
    <property type="entry name" value="RIBOc"/>
    <property type="match status" value="2"/>
</dbReference>
<dbReference type="SUPFAM" id="SSF101690">
    <property type="entry name" value="PAZ domain"/>
    <property type="match status" value="1"/>
</dbReference>